<protein>
    <submittedName>
        <fullName evidence="1">Uncharacterized protein</fullName>
    </submittedName>
</protein>
<gene>
    <name evidence="1" type="primary">A01g504100.1_BraROA</name>
    <name evidence="1" type="ORF">IGI04_002057</name>
</gene>
<reference evidence="1 2" key="1">
    <citation type="submission" date="2021-03" db="EMBL/GenBank/DDBJ databases">
        <authorList>
            <person name="King G.J."/>
            <person name="Bancroft I."/>
            <person name="Baten A."/>
            <person name="Bloomfield J."/>
            <person name="Borpatragohain P."/>
            <person name="He Z."/>
            <person name="Irish N."/>
            <person name="Irwin J."/>
            <person name="Liu K."/>
            <person name="Mauleon R.P."/>
            <person name="Moore J."/>
            <person name="Morris R."/>
            <person name="Ostergaard L."/>
            <person name="Wang B."/>
            <person name="Wells R."/>
        </authorList>
    </citation>
    <scope>NUCLEOTIDE SEQUENCE [LARGE SCALE GENOMIC DNA]</scope>
    <source>
        <strain evidence="1">R-o-18</strain>
        <tissue evidence="1">Leaf</tissue>
    </source>
</reference>
<evidence type="ECO:0000313" key="2">
    <source>
        <dbReference type="Proteomes" id="UP000823674"/>
    </source>
</evidence>
<sequence length="190" mass="21707">MTPPRLIVRSTVQECGLARFTRIDGSSQNRLYGSPTPFLVAIYYTRVWTRQIYSVLHHHCVFITLNCLKHQRFFTESALRSSYPIPRCPSQALTILHKVGFTIVSSFSSSHELLCKSVDSPNLFDTTSSLRFHQITPSQALTVLDIVSYVTRSRELLSSTKIHRLFTFKTHLFGFSTSLSTSLCSFEYML</sequence>
<name>A0ABQ7NWN5_BRACM</name>
<dbReference type="Proteomes" id="UP000823674">
    <property type="component" value="Chromosome A01"/>
</dbReference>
<organism evidence="1 2">
    <name type="scientific">Brassica rapa subsp. trilocularis</name>
    <dbReference type="NCBI Taxonomy" id="1813537"/>
    <lineage>
        <taxon>Eukaryota</taxon>
        <taxon>Viridiplantae</taxon>
        <taxon>Streptophyta</taxon>
        <taxon>Embryophyta</taxon>
        <taxon>Tracheophyta</taxon>
        <taxon>Spermatophyta</taxon>
        <taxon>Magnoliopsida</taxon>
        <taxon>eudicotyledons</taxon>
        <taxon>Gunneridae</taxon>
        <taxon>Pentapetalae</taxon>
        <taxon>rosids</taxon>
        <taxon>malvids</taxon>
        <taxon>Brassicales</taxon>
        <taxon>Brassicaceae</taxon>
        <taxon>Brassiceae</taxon>
        <taxon>Brassica</taxon>
    </lineage>
</organism>
<accession>A0ABQ7NWN5</accession>
<keyword evidence="2" id="KW-1185">Reference proteome</keyword>
<proteinExistence type="predicted"/>
<dbReference type="EMBL" id="JADBGQ010000001">
    <property type="protein sequence ID" value="KAG5414490.1"/>
    <property type="molecule type" value="Genomic_DNA"/>
</dbReference>
<evidence type="ECO:0000313" key="1">
    <source>
        <dbReference type="EMBL" id="KAG5414490.1"/>
    </source>
</evidence>
<comment type="caution">
    <text evidence="1">The sequence shown here is derived from an EMBL/GenBank/DDBJ whole genome shotgun (WGS) entry which is preliminary data.</text>
</comment>